<proteinExistence type="predicted"/>
<organism evidence="2 3">
    <name type="scientific">Streptomyces koelreuteriae</name>
    <dbReference type="NCBI Taxonomy" id="2838015"/>
    <lineage>
        <taxon>Bacteria</taxon>
        <taxon>Bacillati</taxon>
        <taxon>Actinomycetota</taxon>
        <taxon>Actinomycetes</taxon>
        <taxon>Kitasatosporales</taxon>
        <taxon>Streptomycetaceae</taxon>
        <taxon>Streptomyces</taxon>
    </lineage>
</organism>
<dbReference type="GO" id="GO:0032259">
    <property type="term" value="P:methylation"/>
    <property type="evidence" value="ECO:0007669"/>
    <property type="project" value="UniProtKB-KW"/>
</dbReference>
<keyword evidence="2" id="KW-0489">Methyltransferase</keyword>
<protein>
    <submittedName>
        <fullName evidence="2">Methyltransferase domain-containing protein</fullName>
    </submittedName>
</protein>
<gene>
    <name evidence="2" type="ORF">KJK29_00250</name>
</gene>
<evidence type="ECO:0000313" key="2">
    <source>
        <dbReference type="EMBL" id="QWB21128.1"/>
    </source>
</evidence>
<evidence type="ECO:0000313" key="3">
    <source>
        <dbReference type="Proteomes" id="UP000679629"/>
    </source>
</evidence>
<name>A0ABX8FJ23_9ACTN</name>
<dbReference type="Proteomes" id="UP000679629">
    <property type="component" value="Chromosome"/>
</dbReference>
<reference evidence="3" key="1">
    <citation type="submission" date="2021-05" db="EMBL/GenBank/DDBJ databases">
        <title>Direct Submission.</title>
        <authorList>
            <person name="Li K."/>
            <person name="Gao J."/>
        </authorList>
    </citation>
    <scope>NUCLEOTIDE SEQUENCE [LARGE SCALE GENOMIC DNA]</scope>
    <source>
        <strain evidence="3">MG62</strain>
    </source>
</reference>
<dbReference type="Gene3D" id="3.40.50.150">
    <property type="entry name" value="Vaccinia Virus protein VP39"/>
    <property type="match status" value="1"/>
</dbReference>
<accession>A0ABX8FJ23</accession>
<keyword evidence="2" id="KW-0808">Transferase</keyword>
<evidence type="ECO:0000259" key="1">
    <source>
        <dbReference type="Pfam" id="PF08241"/>
    </source>
</evidence>
<dbReference type="InterPro" id="IPR029063">
    <property type="entry name" value="SAM-dependent_MTases_sf"/>
</dbReference>
<feature type="domain" description="Methyltransferase type 11" evidence="1">
    <location>
        <begin position="2"/>
        <end position="31"/>
    </location>
</feature>
<dbReference type="RefSeq" id="WP_215116542.1">
    <property type="nucleotide sequence ID" value="NZ_CP075896.1"/>
</dbReference>
<dbReference type="GO" id="GO:0008168">
    <property type="term" value="F:methyltransferase activity"/>
    <property type="evidence" value="ECO:0007669"/>
    <property type="project" value="UniProtKB-KW"/>
</dbReference>
<sequence>MYCADTLEITDRPDTVLREVARVLRPGGAFVYDTVNRTLVSRLIYLGARGACRVPRPGGAVRAGRLGVQAA</sequence>
<dbReference type="InterPro" id="IPR013216">
    <property type="entry name" value="Methyltransf_11"/>
</dbReference>
<dbReference type="Pfam" id="PF08241">
    <property type="entry name" value="Methyltransf_11"/>
    <property type="match status" value="1"/>
</dbReference>
<dbReference type="EMBL" id="CP075896">
    <property type="protein sequence ID" value="QWB21128.1"/>
    <property type="molecule type" value="Genomic_DNA"/>
</dbReference>
<dbReference type="SUPFAM" id="SSF53335">
    <property type="entry name" value="S-adenosyl-L-methionine-dependent methyltransferases"/>
    <property type="match status" value="1"/>
</dbReference>
<keyword evidence="3" id="KW-1185">Reference proteome</keyword>